<evidence type="ECO:0000313" key="8">
    <source>
        <dbReference type="Proteomes" id="UP001172159"/>
    </source>
</evidence>
<dbReference type="AlphaFoldDB" id="A0AA40AE96"/>
<accession>A0AA40AE96</accession>
<dbReference type="GO" id="GO:0016020">
    <property type="term" value="C:membrane"/>
    <property type="evidence" value="ECO:0007669"/>
    <property type="project" value="UniProtKB-SubCell"/>
</dbReference>
<evidence type="ECO:0000313" key="7">
    <source>
        <dbReference type="EMBL" id="KAK0714241.1"/>
    </source>
</evidence>
<evidence type="ECO:0000256" key="4">
    <source>
        <dbReference type="ARBA" id="ARBA00023136"/>
    </source>
</evidence>
<name>A0AA40AE96_9PEZI</name>
<dbReference type="PANTHER" id="PTHR37451:SF1">
    <property type="entry name" value="MARVEL DOMAIN-CONTAINING PROTEIN"/>
    <property type="match status" value="1"/>
</dbReference>
<dbReference type="InterPro" id="IPR008253">
    <property type="entry name" value="Marvel"/>
</dbReference>
<proteinExistence type="predicted"/>
<reference evidence="7" key="1">
    <citation type="submission" date="2023-06" db="EMBL/GenBank/DDBJ databases">
        <title>Genome-scale phylogeny and comparative genomics of the fungal order Sordariales.</title>
        <authorList>
            <consortium name="Lawrence Berkeley National Laboratory"/>
            <person name="Hensen N."/>
            <person name="Bonometti L."/>
            <person name="Westerberg I."/>
            <person name="Brannstrom I.O."/>
            <person name="Guillou S."/>
            <person name="Cros-Aarteil S."/>
            <person name="Calhoun S."/>
            <person name="Haridas S."/>
            <person name="Kuo A."/>
            <person name="Mondo S."/>
            <person name="Pangilinan J."/>
            <person name="Riley R."/>
            <person name="Labutti K."/>
            <person name="Andreopoulos B."/>
            <person name="Lipzen A."/>
            <person name="Chen C."/>
            <person name="Yanf M."/>
            <person name="Daum C."/>
            <person name="Ng V."/>
            <person name="Clum A."/>
            <person name="Steindorff A."/>
            <person name="Ohm R."/>
            <person name="Martin F."/>
            <person name="Silar P."/>
            <person name="Natvig D."/>
            <person name="Lalanne C."/>
            <person name="Gautier V."/>
            <person name="Ament-Velasquez S.L."/>
            <person name="Kruys A."/>
            <person name="Hutchinson M.I."/>
            <person name="Powell A.J."/>
            <person name="Barry K."/>
            <person name="Miller A.N."/>
            <person name="Grigoriev I.V."/>
            <person name="Debuchy R."/>
            <person name="Gladieux P."/>
            <person name="Thoren M.H."/>
            <person name="Johannesson H."/>
        </authorList>
    </citation>
    <scope>NUCLEOTIDE SEQUENCE</scope>
    <source>
        <strain evidence="7">CBS 540.89</strain>
    </source>
</reference>
<comment type="caution">
    <text evidence="7">The sequence shown here is derived from an EMBL/GenBank/DDBJ whole genome shotgun (WGS) entry which is preliminary data.</text>
</comment>
<keyword evidence="2 5" id="KW-0812">Transmembrane</keyword>
<evidence type="ECO:0000256" key="2">
    <source>
        <dbReference type="ARBA" id="ARBA00022692"/>
    </source>
</evidence>
<keyword evidence="8" id="KW-1185">Reference proteome</keyword>
<feature type="domain" description="MARVEL" evidence="6">
    <location>
        <begin position="10"/>
        <end position="125"/>
    </location>
</feature>
<feature type="transmembrane region" description="Helical" evidence="5">
    <location>
        <begin position="38"/>
        <end position="55"/>
    </location>
</feature>
<dbReference type="Proteomes" id="UP001172159">
    <property type="component" value="Unassembled WGS sequence"/>
</dbReference>
<feature type="transmembrane region" description="Helical" evidence="5">
    <location>
        <begin position="7"/>
        <end position="26"/>
    </location>
</feature>
<evidence type="ECO:0000256" key="1">
    <source>
        <dbReference type="ARBA" id="ARBA00004141"/>
    </source>
</evidence>
<protein>
    <recommendedName>
        <fullName evidence="6">MARVEL domain-containing protein</fullName>
    </recommendedName>
</protein>
<evidence type="ECO:0000256" key="5">
    <source>
        <dbReference type="SAM" id="Phobius"/>
    </source>
</evidence>
<keyword evidence="3 5" id="KW-1133">Transmembrane helix</keyword>
<organism evidence="7 8">
    <name type="scientific">Apiosordaria backusii</name>
    <dbReference type="NCBI Taxonomy" id="314023"/>
    <lineage>
        <taxon>Eukaryota</taxon>
        <taxon>Fungi</taxon>
        <taxon>Dikarya</taxon>
        <taxon>Ascomycota</taxon>
        <taxon>Pezizomycotina</taxon>
        <taxon>Sordariomycetes</taxon>
        <taxon>Sordariomycetidae</taxon>
        <taxon>Sordariales</taxon>
        <taxon>Lasiosphaeriaceae</taxon>
        <taxon>Apiosordaria</taxon>
    </lineage>
</organism>
<feature type="transmembrane region" description="Helical" evidence="5">
    <location>
        <begin position="67"/>
        <end position="86"/>
    </location>
</feature>
<gene>
    <name evidence="7" type="ORF">B0T21DRAFT_375474</name>
</gene>
<dbReference type="PANTHER" id="PTHR37451">
    <property type="entry name" value="MARVEL DOMAIN"/>
    <property type="match status" value="1"/>
</dbReference>
<keyword evidence="4 5" id="KW-0472">Membrane</keyword>
<feature type="transmembrane region" description="Helical" evidence="5">
    <location>
        <begin position="106"/>
        <end position="126"/>
    </location>
</feature>
<sequence>MERFVPWVHIAAAIFSSINLGLTAYIVSLHGGFPTPNFITFSSLWSLLVLAYVALTPRFVPRLFHGTVSLALLWITTIFWFAGAMAYSVQGAWPYCHSWDTFCGSIQAGIGFSWILWVLFTFLAVIETLRSRRGSTRTGPAVV</sequence>
<evidence type="ECO:0000256" key="3">
    <source>
        <dbReference type="ARBA" id="ARBA00022989"/>
    </source>
</evidence>
<evidence type="ECO:0000259" key="6">
    <source>
        <dbReference type="Pfam" id="PF01284"/>
    </source>
</evidence>
<dbReference type="EMBL" id="JAUKTV010000015">
    <property type="protein sequence ID" value="KAK0714241.1"/>
    <property type="molecule type" value="Genomic_DNA"/>
</dbReference>
<dbReference type="Pfam" id="PF01284">
    <property type="entry name" value="MARVEL"/>
    <property type="match status" value="1"/>
</dbReference>
<comment type="subcellular location">
    <subcellularLocation>
        <location evidence="1">Membrane</location>
        <topology evidence="1">Multi-pass membrane protein</topology>
    </subcellularLocation>
</comment>